<dbReference type="AlphaFoldDB" id="A0A6F8PME3"/>
<keyword evidence="4 6" id="KW-0805">Transcription regulation</keyword>
<protein>
    <recommendedName>
        <fullName evidence="6">Transcription antitermination protein NusB</fullName>
    </recommendedName>
    <alternativeName>
        <fullName evidence="6">Antitermination factor NusB</fullName>
    </alternativeName>
</protein>
<dbReference type="PANTHER" id="PTHR11078">
    <property type="entry name" value="N UTILIZATION SUBSTANCE PROTEIN B-RELATED"/>
    <property type="match status" value="1"/>
</dbReference>
<keyword evidence="10" id="KW-1185">Reference proteome</keyword>
<evidence type="ECO:0000259" key="8">
    <source>
        <dbReference type="Pfam" id="PF01029"/>
    </source>
</evidence>
<proteinExistence type="inferred from homology"/>
<dbReference type="InterPro" id="IPR006027">
    <property type="entry name" value="NusB_RsmB_TIM44"/>
</dbReference>
<keyword evidence="3 6" id="KW-0694">RNA-binding</keyword>
<dbReference type="InterPro" id="IPR011605">
    <property type="entry name" value="NusB_fam"/>
</dbReference>
<dbReference type="RefSeq" id="WP_173291099.1">
    <property type="nucleotide sequence ID" value="NZ_AP021888.1"/>
</dbReference>
<dbReference type="PANTHER" id="PTHR11078:SF3">
    <property type="entry name" value="ANTITERMINATION NUSB DOMAIN-CONTAINING PROTEIN"/>
    <property type="match status" value="1"/>
</dbReference>
<dbReference type="Pfam" id="PF01029">
    <property type="entry name" value="NusB"/>
    <property type="match status" value="1"/>
</dbReference>
<evidence type="ECO:0000256" key="5">
    <source>
        <dbReference type="ARBA" id="ARBA00023163"/>
    </source>
</evidence>
<evidence type="ECO:0000256" key="4">
    <source>
        <dbReference type="ARBA" id="ARBA00023015"/>
    </source>
</evidence>
<evidence type="ECO:0000256" key="1">
    <source>
        <dbReference type="ARBA" id="ARBA00005952"/>
    </source>
</evidence>
<keyword evidence="2 6" id="KW-0889">Transcription antitermination</keyword>
<evidence type="ECO:0000313" key="10">
    <source>
        <dbReference type="Proteomes" id="UP000501466"/>
    </source>
</evidence>
<evidence type="ECO:0000256" key="2">
    <source>
        <dbReference type="ARBA" id="ARBA00022814"/>
    </source>
</evidence>
<comment type="function">
    <text evidence="6">Involved in transcription antitermination. Required for transcription of ribosomal RNA (rRNA) genes. Binds specifically to the boxA antiterminator sequence of the ribosomal RNA (rrn) operons.</text>
</comment>
<gene>
    <name evidence="6 9" type="primary">nusB</name>
    <name evidence="9" type="ORF">THMIRHAT_10270</name>
</gene>
<feature type="domain" description="NusB/RsmB/TIM44" evidence="8">
    <location>
        <begin position="26"/>
        <end position="149"/>
    </location>
</feature>
<dbReference type="Proteomes" id="UP000501466">
    <property type="component" value="Chromosome"/>
</dbReference>
<reference evidence="10" key="1">
    <citation type="submission" date="2019-11" db="EMBL/GenBank/DDBJ databases">
        <title>Isolation and characterization of two novel species in the genus Thiomicrorhabdus.</title>
        <authorList>
            <person name="Mochizuki J."/>
            <person name="Kojima H."/>
            <person name="Fukui M."/>
        </authorList>
    </citation>
    <scope>NUCLEOTIDE SEQUENCE [LARGE SCALE GENOMIC DNA]</scope>
    <source>
        <strain evidence="10">AkT22</strain>
    </source>
</reference>
<dbReference type="InterPro" id="IPR035926">
    <property type="entry name" value="NusB-like_sf"/>
</dbReference>
<dbReference type="NCBIfam" id="TIGR01951">
    <property type="entry name" value="nusB"/>
    <property type="match status" value="1"/>
</dbReference>
<feature type="region of interest" description="Disordered" evidence="7">
    <location>
        <begin position="1"/>
        <end position="23"/>
    </location>
</feature>
<comment type="similarity">
    <text evidence="1 6">Belongs to the NusB family.</text>
</comment>
<dbReference type="GO" id="GO:0006353">
    <property type="term" value="P:DNA-templated transcription termination"/>
    <property type="evidence" value="ECO:0007669"/>
    <property type="project" value="UniProtKB-UniRule"/>
</dbReference>
<name>A0A6F8PME3_9GAMM</name>
<organism evidence="9 10">
    <name type="scientific">Thiosulfativibrio zosterae</name>
    <dbReference type="NCBI Taxonomy" id="2675053"/>
    <lineage>
        <taxon>Bacteria</taxon>
        <taxon>Pseudomonadati</taxon>
        <taxon>Pseudomonadota</taxon>
        <taxon>Gammaproteobacteria</taxon>
        <taxon>Thiotrichales</taxon>
        <taxon>Piscirickettsiaceae</taxon>
        <taxon>Thiosulfativibrio</taxon>
    </lineage>
</organism>
<sequence>MNIKDFKPGQGEELPDDTKPLTPRSKAREVAMQALYQWQLNTSDVYSLTKQFSEDGLLRDIDMSLYNDIIRYVSTEFEALDALMAPHLDRRVEMINPVEKAILRMGIFELKEKLEIPYRVVINESVELTKRYGADEGHKYVNGILDKVAQVLRPLEFGQAVPKS</sequence>
<keyword evidence="5 6" id="KW-0804">Transcription</keyword>
<dbReference type="SUPFAM" id="SSF48013">
    <property type="entry name" value="NusB-like"/>
    <property type="match status" value="1"/>
</dbReference>
<evidence type="ECO:0000256" key="6">
    <source>
        <dbReference type="HAMAP-Rule" id="MF_00073"/>
    </source>
</evidence>
<dbReference type="GO" id="GO:0031564">
    <property type="term" value="P:transcription antitermination"/>
    <property type="evidence" value="ECO:0007669"/>
    <property type="project" value="UniProtKB-KW"/>
</dbReference>
<accession>A0A6F8PME3</accession>
<evidence type="ECO:0000313" key="9">
    <source>
        <dbReference type="EMBL" id="BBP43281.1"/>
    </source>
</evidence>
<dbReference type="EMBL" id="AP021888">
    <property type="protein sequence ID" value="BBP43281.1"/>
    <property type="molecule type" value="Genomic_DNA"/>
</dbReference>
<dbReference type="GO" id="GO:0003723">
    <property type="term" value="F:RNA binding"/>
    <property type="evidence" value="ECO:0007669"/>
    <property type="project" value="UniProtKB-UniRule"/>
</dbReference>
<dbReference type="Gene3D" id="1.10.940.10">
    <property type="entry name" value="NusB-like"/>
    <property type="match status" value="1"/>
</dbReference>
<dbReference type="GO" id="GO:0005829">
    <property type="term" value="C:cytosol"/>
    <property type="evidence" value="ECO:0007669"/>
    <property type="project" value="TreeGrafter"/>
</dbReference>
<dbReference type="HAMAP" id="MF_00073">
    <property type="entry name" value="NusB"/>
    <property type="match status" value="1"/>
</dbReference>
<dbReference type="KEGG" id="tzo:THMIRHAT_10270"/>
<evidence type="ECO:0000256" key="3">
    <source>
        <dbReference type="ARBA" id="ARBA00022884"/>
    </source>
</evidence>
<evidence type="ECO:0000256" key="7">
    <source>
        <dbReference type="SAM" id="MobiDB-lite"/>
    </source>
</evidence>